<evidence type="ECO:0000313" key="1">
    <source>
        <dbReference type="EMBL" id="BFP43712.1"/>
    </source>
</evidence>
<dbReference type="EMBL" id="AP035881">
    <property type="protein sequence ID" value="BFP43712.1"/>
    <property type="molecule type" value="Genomic_DNA"/>
</dbReference>
<organism evidence="1">
    <name type="scientific">Kitasatospora sp. CMC57</name>
    <dbReference type="NCBI Taxonomy" id="3231513"/>
    <lineage>
        <taxon>Bacteria</taxon>
        <taxon>Bacillati</taxon>
        <taxon>Actinomycetota</taxon>
        <taxon>Actinomycetes</taxon>
        <taxon>Kitasatosporales</taxon>
        <taxon>Streptomycetaceae</taxon>
        <taxon>Kitasatospora</taxon>
    </lineage>
</organism>
<evidence type="ECO:0008006" key="2">
    <source>
        <dbReference type="Google" id="ProtNLM"/>
    </source>
</evidence>
<dbReference type="RefSeq" id="WP_407986315.1">
    <property type="nucleotide sequence ID" value="NZ_AP035881.2"/>
</dbReference>
<name>A0AB33JLX8_9ACTN</name>
<gene>
    <name evidence="1" type="ORF">KCMC57_00800</name>
</gene>
<reference evidence="1" key="1">
    <citation type="submission" date="2024-07" db="EMBL/GenBank/DDBJ databases">
        <title>Complete genome sequences of cellulolytic bacteria, Kitasatospora sp. CMC57 and Streptomyces sp. CMC78, isolated from Japanese agricultural soil.</title>
        <authorList>
            <person name="Hashimoto T."/>
            <person name="Ito M."/>
            <person name="Iwamoto M."/>
            <person name="Fukahori D."/>
            <person name="Shoda T."/>
            <person name="Sakoda M."/>
            <person name="Morohoshi T."/>
            <person name="Mitsuboshi M."/>
            <person name="Nishizawa T."/>
        </authorList>
    </citation>
    <scope>NUCLEOTIDE SEQUENCE</scope>
    <source>
        <strain evidence="1">CMC57</strain>
    </source>
</reference>
<accession>A0AB33JLX8</accession>
<dbReference type="AlphaFoldDB" id="A0AB33JLX8"/>
<sequence length="71" mass="7665">MKMRVTYDVKAGMVYVYLVDAIAPGEAVRQVIAGEDMAAVLDFDADGWLLGVELSTSRLHPDLLAVAQQIG</sequence>
<protein>
    <recommendedName>
        <fullName evidence="2">DUF2283 domain-containing protein</fullName>
    </recommendedName>
</protein>
<proteinExistence type="predicted"/>